<dbReference type="Proteomes" id="UP000832072">
    <property type="component" value="Segment"/>
</dbReference>
<evidence type="ECO:0000313" key="1">
    <source>
        <dbReference type="EMBL" id="UNY46931.1"/>
    </source>
</evidence>
<sequence>MIFSAFPAVDYDGTPTSDIFRNYRQYVLAAAKDIILRDYLIEGMDRPELISWKLYDDSQYYWLLLMLNSNYDPFHGWIKSQDAVHKSANYKYENAGGVNQIAYHVDEKGKRHYNLYEDPNNPRMWYDKIDKQRQHLQYKGVLVPVTIIEDELAKNEDKRVIKIISPGDLSTFMTNFKRIIGNVK</sequence>
<dbReference type="EMBL" id="OM638103">
    <property type="protein sequence ID" value="UNY46931.1"/>
    <property type="molecule type" value="Genomic_DNA"/>
</dbReference>
<evidence type="ECO:0000313" key="2">
    <source>
        <dbReference type="Proteomes" id="UP000832072"/>
    </source>
</evidence>
<organism evidence="1 2">
    <name type="scientific">Cronobacter phage LPCS28</name>
    <dbReference type="NCBI Taxonomy" id="2924885"/>
    <lineage>
        <taxon>Viruses</taxon>
        <taxon>Duplodnaviria</taxon>
        <taxon>Heunggongvirae</taxon>
        <taxon>Uroviricota</taxon>
        <taxon>Caudoviricetes</taxon>
        <taxon>Pantevenvirales</taxon>
        <taxon>Straboviridae</taxon>
        <taxon>Nanhuvirus</taxon>
        <taxon>Nanhuvirus LPCS28</taxon>
    </lineage>
</organism>
<protein>
    <recommendedName>
        <fullName evidence="3">Baseplate wedge subunit</fullName>
    </recommendedName>
</protein>
<evidence type="ECO:0008006" key="3">
    <source>
        <dbReference type="Google" id="ProtNLM"/>
    </source>
</evidence>
<keyword evidence="2" id="KW-1185">Reference proteome</keyword>
<dbReference type="Pfam" id="PF11246">
    <property type="entry name" value="Phage_gp53"/>
    <property type="match status" value="1"/>
</dbReference>
<dbReference type="InterPro" id="IPR022607">
    <property type="entry name" value="Phage_T4_Gp53_baseplate_wedge"/>
</dbReference>
<proteinExistence type="predicted"/>
<accession>A0AAE9G7M6</accession>
<reference evidence="1 2" key="1">
    <citation type="submission" date="2022-02" db="EMBL/GenBank/DDBJ databases">
        <authorList>
            <person name="Tian F."/>
            <person name="Li J."/>
            <person name="Li F."/>
            <person name="Tong Y."/>
        </authorList>
    </citation>
    <scope>NUCLEOTIDE SEQUENCE [LARGE SCALE GENOMIC DNA]</scope>
</reference>
<name>A0AAE9G7M6_9CAUD</name>
<gene>
    <name evidence="1" type="ORF">EHEKIMEA_00024</name>
</gene>